<comment type="subunit">
    <text evidence="7">Homodimer. Forms a heterotrimer with a catalytic subunit PAN2 to form the poly(A)-nuclease (PAN) deadenylation complex. Interacts (via PAM-2 motif) with poly(A)-binding protein PAB1 (via PABC domain), conferring substrate specificity of the enzyme complex.</text>
</comment>
<feature type="domain" description="Protein kinase" evidence="10">
    <location>
        <begin position="271"/>
        <end position="551"/>
    </location>
</feature>
<evidence type="ECO:0000313" key="12">
    <source>
        <dbReference type="EMBL" id="KAG9242885.1"/>
    </source>
</evidence>
<reference evidence="12" key="1">
    <citation type="journal article" date="2021" name="IMA Fungus">
        <title>Genomic characterization of three marine fungi, including Emericellopsis atlantica sp. nov. with signatures of a generalist lifestyle and marine biomass degradation.</title>
        <authorList>
            <person name="Hagestad O.C."/>
            <person name="Hou L."/>
            <person name="Andersen J.H."/>
            <person name="Hansen E.H."/>
            <person name="Altermark B."/>
            <person name="Li C."/>
            <person name="Kuhnert E."/>
            <person name="Cox R.J."/>
            <person name="Crous P.W."/>
            <person name="Spatafora J.W."/>
            <person name="Lail K."/>
            <person name="Amirebrahimi M."/>
            <person name="Lipzen A."/>
            <person name="Pangilinan J."/>
            <person name="Andreopoulos W."/>
            <person name="Hayes R.D."/>
            <person name="Ng V."/>
            <person name="Grigoriev I.V."/>
            <person name="Jackson S.A."/>
            <person name="Sutton T.D.S."/>
            <person name="Dobson A.D.W."/>
            <person name="Rama T."/>
        </authorList>
    </citation>
    <scope>NUCLEOTIDE SEQUENCE</scope>
    <source>
        <strain evidence="12">TRa3180A</strain>
    </source>
</reference>
<evidence type="ECO:0000256" key="8">
    <source>
        <dbReference type="PROSITE-ProRule" id="PRU00723"/>
    </source>
</evidence>
<feature type="binding site" evidence="7">
    <location>
        <begin position="350"/>
        <end position="357"/>
    </location>
    <ligand>
        <name>ATP</name>
        <dbReference type="ChEBI" id="CHEBI:30616"/>
    </ligand>
</feature>
<dbReference type="InterPro" id="IPR041332">
    <property type="entry name" value="Pan3_CK"/>
</dbReference>
<dbReference type="GO" id="GO:0006397">
    <property type="term" value="P:mRNA processing"/>
    <property type="evidence" value="ECO:0007669"/>
    <property type="project" value="UniProtKB-KW"/>
</dbReference>
<dbReference type="PANTHER" id="PTHR12272:SF11">
    <property type="entry name" value="PAN2-PAN3 DEADENYLATION COMPLEX SUBUNIT PAN3"/>
    <property type="match status" value="1"/>
</dbReference>
<comment type="caution">
    <text evidence="7">Lacks conserved residue(s) required for the propagation of feature annotation.</text>
</comment>
<dbReference type="InterPro" id="IPR000719">
    <property type="entry name" value="Prot_kinase_dom"/>
</dbReference>
<feature type="zinc finger region" description="C3H1-type" evidence="8">
    <location>
        <begin position="25"/>
        <end position="53"/>
    </location>
</feature>
<evidence type="ECO:0000256" key="5">
    <source>
        <dbReference type="ARBA" id="ARBA00022840"/>
    </source>
</evidence>
<comment type="similarity">
    <text evidence="7">Belongs to the protein kinase superfamily. PAN3 family.</text>
</comment>
<sequence length="646" mass="72597">MAATRFQPELRKPTSSPRPKGREHAKDTLCRNVLIYGHCRYEDQGCAFSHDPNKNASTQPDPKKSLNVDSPAFNPQLPAAPKTSSFTSQLAAAASSFTPRHASGAVTPVPQQEPELEPQMFNPAEIKDFIPGDYGFSQDVTNGVTYDSQQYADPFSMGPMTQVINETQYNALQDTTNIPTNGVGYQQFPNQYSQSAPTALFPNYHLYAPIGPHREDLLPYQKHVHYFFMPEKIREDLQRKTAATLQTIPNSNLPLAVGQYHTLLPLIDTNAQVKTAPSLGYLGWVYRATSSKNGKAYCLRRLHEYRLTNESAIRQILPWKKIDHPNIASVIEAFTTHEFSRDGSLIFVTDYFPLAKTLTDHHSPATNRYGRPVSTAVQESVLWSYIVQIASALKCVHAAGLAIRCLDPGKIILTDKNRIRLSACAVLDVLKFDEQRPLAEIQRDDLTNLGRLILGLGINDLTPRMAASNASIELFGRTYHEELRNVVSWLVSPEDTPGAKNVDYLLINIMPHIMSTMDSAQHAVDAQNSELARELENGRLVRLMAKLNSIIDRPEHATDREWGTHGKYYILSLFRDYIFHQIDAEGKPVLDLGHMIRCMNKLDAASEEKVRLSSRDEQSVYVVTYKELNTRVASAFADLQKGQRRY</sequence>
<name>A0A9P7Z105_9HELO</name>
<dbReference type="AlphaFoldDB" id="A0A9P7Z105"/>
<dbReference type="Gene3D" id="1.20.5.5160">
    <property type="match status" value="1"/>
</dbReference>
<keyword evidence="6 7" id="KW-0175">Coiled coil</keyword>
<dbReference type="PROSITE" id="PS50103">
    <property type="entry name" value="ZF_C3H1"/>
    <property type="match status" value="1"/>
</dbReference>
<proteinExistence type="inferred from homology"/>
<dbReference type="GO" id="GO:0004672">
    <property type="term" value="F:protein kinase activity"/>
    <property type="evidence" value="ECO:0007669"/>
    <property type="project" value="InterPro"/>
</dbReference>
<keyword evidence="8" id="KW-0862">Zinc</keyword>
<dbReference type="OrthoDB" id="204958at2759"/>
<keyword evidence="8" id="KW-0863">Zinc-finger</keyword>
<evidence type="ECO:0000256" key="4">
    <source>
        <dbReference type="ARBA" id="ARBA00022741"/>
    </source>
</evidence>
<comment type="domain">
    <text evidence="7">The pseudokinase domain, the coiled-coil (CC), and C-terminal knob domain (CK) form a structural unit (PKC) that forms an extensive high-affinity interaction surface for PAN2.</text>
</comment>
<comment type="subcellular location">
    <subcellularLocation>
        <location evidence="1 7">Cytoplasm</location>
    </subcellularLocation>
</comment>
<evidence type="ECO:0000313" key="13">
    <source>
        <dbReference type="Proteomes" id="UP000887226"/>
    </source>
</evidence>
<dbReference type="GO" id="GO:0005524">
    <property type="term" value="F:ATP binding"/>
    <property type="evidence" value="ECO:0007669"/>
    <property type="project" value="UniProtKB-UniRule"/>
</dbReference>
<feature type="binding site" evidence="7">
    <location>
        <begin position="409"/>
        <end position="410"/>
    </location>
    <ligand>
        <name>ATP</name>
        <dbReference type="ChEBI" id="CHEBI:30616"/>
    </ligand>
</feature>
<evidence type="ECO:0000256" key="1">
    <source>
        <dbReference type="ARBA" id="ARBA00004496"/>
    </source>
</evidence>
<feature type="region of interest" description="Knob domain" evidence="7">
    <location>
        <begin position="550"/>
        <end position="646"/>
    </location>
</feature>
<dbReference type="PANTHER" id="PTHR12272">
    <property type="entry name" value="DEADENYLATION COMPLEX SUBUNIT PAN3"/>
    <property type="match status" value="1"/>
</dbReference>
<keyword evidence="13" id="KW-1185">Reference proteome</keyword>
<evidence type="ECO:0000256" key="2">
    <source>
        <dbReference type="ARBA" id="ARBA00022490"/>
    </source>
</evidence>
<dbReference type="GO" id="GO:0000932">
    <property type="term" value="C:P-body"/>
    <property type="evidence" value="ECO:0007669"/>
    <property type="project" value="TreeGrafter"/>
</dbReference>
<feature type="domain" description="C3H1-type" evidence="11">
    <location>
        <begin position="25"/>
        <end position="53"/>
    </location>
</feature>
<keyword evidence="8" id="KW-0479">Metal-binding</keyword>
<feature type="binding site" evidence="7">
    <location>
        <position position="300"/>
    </location>
    <ligand>
        <name>ATP</name>
        <dbReference type="ChEBI" id="CHEBI:30616"/>
    </ligand>
</feature>
<evidence type="ECO:0000259" key="10">
    <source>
        <dbReference type="PROSITE" id="PS50011"/>
    </source>
</evidence>
<dbReference type="Gene3D" id="1.10.510.10">
    <property type="entry name" value="Transferase(Phosphotransferase) domain 1"/>
    <property type="match status" value="1"/>
</dbReference>
<keyword evidence="5 7" id="KW-0067">ATP-binding</keyword>
<comment type="domain">
    <text evidence="7">Contains a pseudokinase domain. The protein kinase domain is predicted to be catalytically inactive because some of the residues important for catalytic activity are substituted and it lacks the equivalent of the binding site for a peptide substrate. However, it has retained an ATP-binding site and ATP-binding is required for mRNA degradation, stimulating the activity of the PAN2 nuclease in vitro. The nucleotide-binding site is juxtaposed to the RNase active site of PAN2 in the complex and may actually bind nucleosides of a poly(A) RNA rather than ATP, feeding the poly(A)-tail to the active site of the deadenylase and thus increasing the efficiency with which this distributive enzyme degrades oligo(A) RNAs.</text>
</comment>
<dbReference type="Pfam" id="PF25586">
    <property type="entry name" value="zf-CCCH_PAN3"/>
    <property type="match status" value="1"/>
</dbReference>
<dbReference type="Pfam" id="PF18101">
    <property type="entry name" value="Pan3_CK"/>
    <property type="match status" value="1"/>
</dbReference>
<dbReference type="SUPFAM" id="SSF56112">
    <property type="entry name" value="Protein kinase-like (PK-like)"/>
    <property type="match status" value="1"/>
</dbReference>
<evidence type="ECO:0000256" key="7">
    <source>
        <dbReference type="HAMAP-Rule" id="MF_03181"/>
    </source>
</evidence>
<feature type="region of interest" description="Disordered" evidence="9">
    <location>
        <begin position="1"/>
        <end position="25"/>
    </location>
</feature>
<protein>
    <recommendedName>
        <fullName evidence="7">PAN2-PAN3 deadenylation complex subunit PAN3</fullName>
    </recommendedName>
    <alternativeName>
        <fullName evidence="7">PAB1P-dependent poly(A)-specific ribonuclease</fullName>
    </alternativeName>
    <alternativeName>
        <fullName evidence="7">Poly(A)-nuclease deadenylation complex subunit 3</fullName>
        <shortName evidence="7">PAN deadenylation complex subunit 3</shortName>
    </alternativeName>
</protein>
<dbReference type="PROSITE" id="PS50011">
    <property type="entry name" value="PROTEIN_KINASE_DOM"/>
    <property type="match status" value="1"/>
</dbReference>
<dbReference type="InterPro" id="IPR011009">
    <property type="entry name" value="Kinase-like_dom_sf"/>
</dbReference>
<feature type="region of interest" description="Disordered" evidence="9">
    <location>
        <begin position="52"/>
        <end position="86"/>
    </location>
</feature>
<dbReference type="Gene3D" id="1.10.287.3700">
    <property type="match status" value="1"/>
</dbReference>
<feature type="coiled-coil region" evidence="7">
    <location>
        <begin position="511"/>
        <end position="549"/>
    </location>
</feature>
<gene>
    <name evidence="7" type="primary">PAN3</name>
    <name evidence="12" type="ORF">BJ878DRAFT_513295</name>
</gene>
<keyword evidence="4 7" id="KW-0547">Nucleotide-binding</keyword>
<dbReference type="GO" id="GO:0000289">
    <property type="term" value="P:nuclear-transcribed mRNA poly(A) tail shortening"/>
    <property type="evidence" value="ECO:0007669"/>
    <property type="project" value="UniProtKB-UniRule"/>
</dbReference>
<keyword evidence="3 7" id="KW-0507">mRNA processing</keyword>
<keyword evidence="2 7" id="KW-0963">Cytoplasm</keyword>
<dbReference type="HAMAP" id="MF_03181">
    <property type="entry name" value="PAN3"/>
    <property type="match status" value="1"/>
</dbReference>
<dbReference type="Gene3D" id="6.10.250.3160">
    <property type="match status" value="1"/>
</dbReference>
<evidence type="ECO:0000256" key="3">
    <source>
        <dbReference type="ARBA" id="ARBA00022664"/>
    </source>
</evidence>
<dbReference type="GO" id="GO:0008270">
    <property type="term" value="F:zinc ion binding"/>
    <property type="evidence" value="ECO:0007669"/>
    <property type="project" value="UniProtKB-KW"/>
</dbReference>
<dbReference type="GO" id="GO:0008143">
    <property type="term" value="F:poly(A) binding"/>
    <property type="evidence" value="ECO:0007669"/>
    <property type="project" value="TreeGrafter"/>
</dbReference>
<dbReference type="InterPro" id="IPR000571">
    <property type="entry name" value="Znf_CCCH"/>
</dbReference>
<dbReference type="Proteomes" id="UP000887226">
    <property type="component" value="Unassembled WGS sequence"/>
</dbReference>
<accession>A0A9P7Z105</accession>
<dbReference type="EMBL" id="MU254026">
    <property type="protein sequence ID" value="KAG9242885.1"/>
    <property type="molecule type" value="Genomic_DNA"/>
</dbReference>
<evidence type="ECO:0000256" key="9">
    <source>
        <dbReference type="SAM" id="MobiDB-lite"/>
    </source>
</evidence>
<organism evidence="12 13">
    <name type="scientific">Calycina marina</name>
    <dbReference type="NCBI Taxonomy" id="1763456"/>
    <lineage>
        <taxon>Eukaryota</taxon>
        <taxon>Fungi</taxon>
        <taxon>Dikarya</taxon>
        <taxon>Ascomycota</taxon>
        <taxon>Pezizomycotina</taxon>
        <taxon>Leotiomycetes</taxon>
        <taxon>Helotiales</taxon>
        <taxon>Pezizellaceae</taxon>
        <taxon>Calycina</taxon>
    </lineage>
</organism>
<comment type="domain">
    <text evidence="7">The N-terminal zinc finger binds to poly(A) RNA.</text>
</comment>
<evidence type="ECO:0000256" key="6">
    <source>
        <dbReference type="ARBA" id="ARBA00023054"/>
    </source>
</evidence>
<comment type="function">
    <text evidence="7">Regulatory subunit of the poly(A)-nuclease (PAN) deadenylation complex, one of two cytoplasmic mRNA deadenylases involved in mRNA turnover. PAN specifically shortens poly(A) tails of RNA and the activity is stimulated by poly(A)-binding protein PAB1. PAN deadenylation is followed by rapid degradation of the shortened mRNA tails by the CCR4-NOT complex. Deadenylated mRNAs are then degraded by two alternative mechanisms, namely exosome-mediated 3'-5' exonucleolytic degradation, or deadenlyation-dependent mRNA decaping and subsequent 5'-3' exonucleolytic degradation by XRN1. May also be involved in post-transcriptional maturation of mRNA poly(A) tails. PAN3 acts as a positive regulator for PAN activity, recruiting the catalytic subunit PAN2 to mRNA via its interaction with RNA and with PAB1.</text>
</comment>
<dbReference type="GO" id="GO:0031251">
    <property type="term" value="C:PAN complex"/>
    <property type="evidence" value="ECO:0007669"/>
    <property type="project" value="UniProtKB-UniRule"/>
</dbReference>
<evidence type="ECO:0000259" key="11">
    <source>
        <dbReference type="PROSITE" id="PS50103"/>
    </source>
</evidence>
<dbReference type="InterPro" id="IPR030844">
    <property type="entry name" value="PAN3"/>
</dbReference>
<comment type="caution">
    <text evidence="12">The sequence shown here is derived from an EMBL/GenBank/DDBJ whole genome shotgun (WGS) entry which is preliminary data.</text>
</comment>